<gene>
    <name evidence="1" type="ordered locus">XAC4240</name>
</gene>
<dbReference type="Gene3D" id="3.40.225.10">
    <property type="entry name" value="Class II aldolase/adducin N-terminal domain"/>
    <property type="match status" value="1"/>
</dbReference>
<proteinExistence type="predicted"/>
<dbReference type="EMBL" id="AE008923">
    <property type="protein sequence ID" value="AAM39075.1"/>
    <property type="molecule type" value="Genomic_DNA"/>
</dbReference>
<name>A0AAI8EUJ3_XANAC</name>
<reference evidence="1 2" key="1">
    <citation type="journal article" date="2002" name="Nature">
        <title>Comparison of the genomes of two Xanthomonas pathogens with differing host specificities.</title>
        <authorList>
            <person name="da Silva A.C."/>
            <person name="Ferro J.A."/>
            <person name="Reinach F.C."/>
            <person name="Farah C.S."/>
            <person name="Furlan L.R."/>
            <person name="Quaggio R.B."/>
            <person name="Monteiro-Vitorello C.B."/>
            <person name="Van Sluys M.A."/>
            <person name="Almeida N.F."/>
            <person name="Alves L.M."/>
            <person name="do Amaral A.M."/>
            <person name="Bertolini M.C."/>
            <person name="Camargo L.E."/>
            <person name="Camarotte G."/>
            <person name="Cannavan F."/>
            <person name="Cardozo J."/>
            <person name="Chambergo F."/>
            <person name="Ciapina L.P."/>
            <person name="Cicarelli R.M."/>
            <person name="Coutinho L.L."/>
            <person name="Cursino-Santos J.R."/>
            <person name="El-Dorry H."/>
            <person name="Faria J.B."/>
            <person name="Ferreira A.J."/>
            <person name="Ferreira R.C."/>
            <person name="Ferro M.I."/>
            <person name="Formighieri E.F."/>
            <person name="Franco M.C."/>
            <person name="Greggio C.C."/>
            <person name="Gruber A."/>
            <person name="Katsuyama A.M."/>
            <person name="Kishi L.T."/>
            <person name="Leite R.P."/>
            <person name="Lemos E.G."/>
            <person name="Lemos M.V."/>
            <person name="Locali E.C."/>
            <person name="Machado M.A."/>
            <person name="Madeira A.M."/>
            <person name="Martinez-Rossi N.M."/>
            <person name="Martins E.C."/>
            <person name="Meidanis J."/>
            <person name="Menck C.F."/>
            <person name="Miyaki C.Y."/>
            <person name="Moon D.H."/>
            <person name="Moreira L.M."/>
            <person name="Novo M.T."/>
            <person name="Okura V.K."/>
            <person name="Oliveira M.C."/>
            <person name="Oliveira V.R."/>
            <person name="Pereira H.A."/>
            <person name="Rossi A."/>
            <person name="Sena J.A."/>
            <person name="Silva C."/>
            <person name="de Souza R.F."/>
            <person name="Spinola L.A."/>
            <person name="Takita M.A."/>
            <person name="Tamura R.E."/>
            <person name="Teixeira E.C."/>
            <person name="Tezza R.I."/>
            <person name="Trindade dos Santos M."/>
            <person name="Truffi D."/>
            <person name="Tsai S.M."/>
            <person name="White F.F."/>
            <person name="Setubal J.C."/>
            <person name="Kitajima J.P."/>
        </authorList>
    </citation>
    <scope>NUCLEOTIDE SEQUENCE [LARGE SCALE GENOMIC DNA]</scope>
    <source>
        <strain evidence="1 2">306</strain>
    </source>
</reference>
<accession>A0AAI8EUJ3</accession>
<evidence type="ECO:0000313" key="1">
    <source>
        <dbReference type="EMBL" id="AAM39075.1"/>
    </source>
</evidence>
<dbReference type="SUPFAM" id="SSF53639">
    <property type="entry name" value="AraD/HMP-PK domain-like"/>
    <property type="match status" value="1"/>
</dbReference>
<evidence type="ECO:0008006" key="3">
    <source>
        <dbReference type="Google" id="ProtNLM"/>
    </source>
</evidence>
<dbReference type="InterPro" id="IPR036409">
    <property type="entry name" value="Aldolase_II/adducin_N_sf"/>
</dbReference>
<dbReference type="KEGG" id="xac:XAC4240"/>
<dbReference type="AlphaFoldDB" id="A0AAI8EUJ3"/>
<protein>
    <recommendedName>
        <fullName evidence="3">Ribulose-5-phosphate 4-epimerase/fuculose-1-phosphate aldolase</fullName>
    </recommendedName>
</protein>
<dbReference type="Proteomes" id="UP000000576">
    <property type="component" value="Chromosome"/>
</dbReference>
<sequence>MSSHWSEPMNATDALRDTWLQTRERLQATHLLGDDDAALSVRCPGATQMWIGSAAAPTPLLLDWREDAALEAAQRLHAQVYAQRGDVGAVAWSAGAFGHCLADVGGALPQVFDEQARHLGPMPPPVRAADAAAVLASGIGNAVLVARRPLCLGTSARRLALNIALFEKCAKAYVLAAATGGPSRQLPWWVRRIANGRLRKDQVRAAVAFANGALPTESTAY</sequence>
<evidence type="ECO:0000313" key="2">
    <source>
        <dbReference type="Proteomes" id="UP000000576"/>
    </source>
</evidence>
<organism evidence="1 2">
    <name type="scientific">Xanthomonas axonopodis pv. citri (strain 306)</name>
    <dbReference type="NCBI Taxonomy" id="190486"/>
    <lineage>
        <taxon>Bacteria</taxon>
        <taxon>Pseudomonadati</taxon>
        <taxon>Pseudomonadota</taxon>
        <taxon>Gammaproteobacteria</taxon>
        <taxon>Lysobacterales</taxon>
        <taxon>Lysobacteraceae</taxon>
        <taxon>Xanthomonas</taxon>
    </lineage>
</organism>